<evidence type="ECO:0000313" key="5">
    <source>
        <dbReference type="Proteomes" id="UP000283442"/>
    </source>
</evidence>
<dbReference type="FunFam" id="3.40.50.720:FF:000084">
    <property type="entry name" value="Short-chain dehydrogenase reductase"/>
    <property type="match status" value="1"/>
</dbReference>
<dbReference type="CDD" id="cd05233">
    <property type="entry name" value="SDR_c"/>
    <property type="match status" value="1"/>
</dbReference>
<dbReference type="InterPro" id="IPR036291">
    <property type="entry name" value="NAD(P)-bd_dom_sf"/>
</dbReference>
<keyword evidence="2" id="KW-0560">Oxidoreductase</keyword>
<comment type="caution">
    <text evidence="4">The sequence shown here is derived from an EMBL/GenBank/DDBJ whole genome shotgun (WGS) entry which is preliminary data.</text>
</comment>
<dbReference type="EMBL" id="QRHE01000003">
    <property type="protein sequence ID" value="RHF52424.1"/>
    <property type="molecule type" value="Genomic_DNA"/>
</dbReference>
<protein>
    <submittedName>
        <fullName evidence="4">SDR family NAD(P)-dependent oxidoreductase</fullName>
    </submittedName>
</protein>
<dbReference type="SUPFAM" id="SSF51735">
    <property type="entry name" value="NAD(P)-binding Rossmann-fold domains"/>
    <property type="match status" value="1"/>
</dbReference>
<dbReference type="InterPro" id="IPR002347">
    <property type="entry name" value="SDR_fam"/>
</dbReference>
<accession>A0A414NY54</accession>
<reference evidence="4 5" key="1">
    <citation type="submission" date="2018-08" db="EMBL/GenBank/DDBJ databases">
        <title>A genome reference for cultivated species of the human gut microbiota.</title>
        <authorList>
            <person name="Zou Y."/>
            <person name="Xue W."/>
            <person name="Luo G."/>
        </authorList>
    </citation>
    <scope>NUCLEOTIDE SEQUENCE [LARGE SCALE GENOMIC DNA]</scope>
    <source>
        <strain evidence="4 5">AM25-21AC</strain>
    </source>
</reference>
<dbReference type="PANTHER" id="PTHR43975">
    <property type="entry name" value="ZGC:101858"/>
    <property type="match status" value="1"/>
</dbReference>
<gene>
    <name evidence="4" type="ORF">DW674_04455</name>
</gene>
<organism evidence="4 5">
    <name type="scientific">Mitsuokella multacida</name>
    <dbReference type="NCBI Taxonomy" id="52226"/>
    <lineage>
        <taxon>Bacteria</taxon>
        <taxon>Bacillati</taxon>
        <taxon>Bacillota</taxon>
        <taxon>Negativicutes</taxon>
        <taxon>Selenomonadales</taxon>
        <taxon>Selenomonadaceae</taxon>
        <taxon>Mitsuokella</taxon>
    </lineage>
</organism>
<dbReference type="AlphaFoldDB" id="A0A414NY54"/>
<name>A0A414NY54_9FIRM</name>
<evidence type="ECO:0000256" key="1">
    <source>
        <dbReference type="ARBA" id="ARBA00006484"/>
    </source>
</evidence>
<dbReference type="InterPro" id="IPR057326">
    <property type="entry name" value="KR_dom"/>
</dbReference>
<evidence type="ECO:0000259" key="3">
    <source>
        <dbReference type="SMART" id="SM00822"/>
    </source>
</evidence>
<comment type="similarity">
    <text evidence="1">Belongs to the short-chain dehydrogenases/reductases (SDR) family.</text>
</comment>
<evidence type="ECO:0000313" key="4">
    <source>
        <dbReference type="EMBL" id="RHF52424.1"/>
    </source>
</evidence>
<dbReference type="GO" id="GO:0008206">
    <property type="term" value="P:bile acid metabolic process"/>
    <property type="evidence" value="ECO:0007669"/>
    <property type="project" value="UniProtKB-ARBA"/>
</dbReference>
<dbReference type="PROSITE" id="PS00061">
    <property type="entry name" value="ADH_SHORT"/>
    <property type="match status" value="1"/>
</dbReference>
<dbReference type="InterPro" id="IPR020904">
    <property type="entry name" value="Sc_DH/Rdtase_CS"/>
</dbReference>
<dbReference type="OrthoDB" id="9803333at2"/>
<proteinExistence type="inferred from homology"/>
<dbReference type="Gene3D" id="3.40.50.720">
    <property type="entry name" value="NAD(P)-binding Rossmann-like Domain"/>
    <property type="match status" value="1"/>
</dbReference>
<feature type="domain" description="Ketoreductase" evidence="3">
    <location>
        <begin position="13"/>
        <end position="217"/>
    </location>
</feature>
<dbReference type="SMART" id="SM00822">
    <property type="entry name" value="PKS_KR"/>
    <property type="match status" value="1"/>
</dbReference>
<dbReference type="PRINTS" id="PR00081">
    <property type="entry name" value="GDHRDH"/>
</dbReference>
<dbReference type="NCBIfam" id="NF005559">
    <property type="entry name" value="PRK07231.1"/>
    <property type="match status" value="1"/>
</dbReference>
<dbReference type="Proteomes" id="UP000283442">
    <property type="component" value="Unassembled WGS sequence"/>
</dbReference>
<dbReference type="PRINTS" id="PR00080">
    <property type="entry name" value="SDRFAMILY"/>
</dbReference>
<dbReference type="GO" id="GO:0016491">
    <property type="term" value="F:oxidoreductase activity"/>
    <property type="evidence" value="ECO:0007669"/>
    <property type="project" value="UniProtKB-KW"/>
</dbReference>
<dbReference type="Pfam" id="PF13561">
    <property type="entry name" value="adh_short_C2"/>
    <property type="match status" value="1"/>
</dbReference>
<dbReference type="PANTHER" id="PTHR43975:SF2">
    <property type="entry name" value="EG:BACR7A4.14 PROTEIN-RELATED"/>
    <property type="match status" value="1"/>
</dbReference>
<sequence>MGGICLDLGLSSKTVLISGGTSGIGLEAAREFLQEGARVCLMGRSEERGQAAVRLLQHEAHGADVCFMAGDVRSKADCGRVVRETAERFGGLDVLVNSAGIYREGALEDLREEELDDLLDCNVKGVFHLTQAALPALKASRGAVVNVASDAGVHGNYFCAAYCASKGAVVLFTRALALETAAFGVRVNAIAPGDILTPLTEAQLGTGEKREQSLREMASVYPLGRIGTAEEAAALIVFLASARASFVTGAVYGIDGGLTA</sequence>
<evidence type="ECO:0000256" key="2">
    <source>
        <dbReference type="ARBA" id="ARBA00023002"/>
    </source>
</evidence>